<evidence type="ECO:0000256" key="1">
    <source>
        <dbReference type="SAM" id="MobiDB-lite"/>
    </source>
</evidence>
<proteinExistence type="predicted"/>
<dbReference type="Proteomes" id="UP000708208">
    <property type="component" value="Unassembled WGS sequence"/>
</dbReference>
<feature type="compositionally biased region" description="Basic and acidic residues" evidence="1">
    <location>
        <begin position="162"/>
        <end position="175"/>
    </location>
</feature>
<accession>A0A8J2J3S8</accession>
<reference evidence="2" key="1">
    <citation type="submission" date="2021-06" db="EMBL/GenBank/DDBJ databases">
        <authorList>
            <person name="Hodson N. C."/>
            <person name="Mongue J. A."/>
            <person name="Jaron S. K."/>
        </authorList>
    </citation>
    <scope>NUCLEOTIDE SEQUENCE</scope>
</reference>
<comment type="caution">
    <text evidence="2">The sequence shown here is derived from an EMBL/GenBank/DDBJ whole genome shotgun (WGS) entry which is preliminary data.</text>
</comment>
<protein>
    <submittedName>
        <fullName evidence="2">Uncharacterized protein</fullName>
    </submittedName>
</protein>
<dbReference type="EMBL" id="CAJVCH010007336">
    <property type="protein sequence ID" value="CAG7660350.1"/>
    <property type="molecule type" value="Genomic_DNA"/>
</dbReference>
<sequence>MIEVLRASPPDFSEEAHDPEEFTLLPPPEFSEGGSRFRPNADFDFGYALGRIRKTSSCSTCTTSSNFSLIQNESFNTDFDERLTGFAPDLYTEEELNSVLEGNEQQVLEVPENLLNSKRRVKFKIGPLQLYPTDGTDTTGPKRRRKKQSEIITSPEFLEGLENQRVRRQEREINSVRKQNAASKDPPLRTTGI</sequence>
<organism evidence="2 3">
    <name type="scientific">Allacma fusca</name>
    <dbReference type="NCBI Taxonomy" id="39272"/>
    <lineage>
        <taxon>Eukaryota</taxon>
        <taxon>Metazoa</taxon>
        <taxon>Ecdysozoa</taxon>
        <taxon>Arthropoda</taxon>
        <taxon>Hexapoda</taxon>
        <taxon>Collembola</taxon>
        <taxon>Symphypleona</taxon>
        <taxon>Sminthuridae</taxon>
        <taxon>Allacma</taxon>
    </lineage>
</organism>
<feature type="region of interest" description="Disordered" evidence="1">
    <location>
        <begin position="130"/>
        <end position="193"/>
    </location>
</feature>
<evidence type="ECO:0000313" key="3">
    <source>
        <dbReference type="Proteomes" id="UP000708208"/>
    </source>
</evidence>
<feature type="region of interest" description="Disordered" evidence="1">
    <location>
        <begin position="1"/>
        <end position="36"/>
    </location>
</feature>
<evidence type="ECO:0000313" key="2">
    <source>
        <dbReference type="EMBL" id="CAG7660350.1"/>
    </source>
</evidence>
<name>A0A8J2J3S8_9HEXA</name>
<keyword evidence="3" id="KW-1185">Reference proteome</keyword>
<dbReference type="AlphaFoldDB" id="A0A8J2J3S8"/>
<gene>
    <name evidence="2" type="ORF">AFUS01_LOCUS1326</name>
</gene>